<dbReference type="InterPro" id="IPR001846">
    <property type="entry name" value="VWF_type-D"/>
</dbReference>
<keyword evidence="2" id="KW-0964">Secreted</keyword>
<dbReference type="GO" id="GO:0005615">
    <property type="term" value="C:extracellular space"/>
    <property type="evidence" value="ECO:0007669"/>
    <property type="project" value="TreeGrafter"/>
</dbReference>
<sequence length="1508" mass="164422">MQLEWVIPWLSLCLGLSAAITEVSPSHNNQFCSTWGNYHFKTFDGDFFRLPSTCSYIFASQCKADYSSFNIELQRQESNEVTTIKKVTMKLDGGLVELVELDVKFRNQTCGLCGDFNELNNDFTNSDLCQKLQTEGAFDSCQGLIDTESFINACKEDLCSCDSNDTSCMCATMSEYSRQCAHAGGAPGQWKTPELCGKSCPFNLEYKECGNPCVDTCKNRGTNQVCSEHCVDGCFCPFGTVLDDVTHTGCVTVDNCSCLHNGEIYQPEQSYSGPCKNCTCINGEWICNFKDCPGVCSILGGSHITTYDDKTYMFHGECSYVLTKEINGTFSLQGDLAKCEKSDISTCLASVTLLLSNHVVKYISHLLCRSTSKPVYLIKENSSVGLDFDWFWNYVLRVKVVVISDHEHLYPGLCGDFDNDGSQDFKTTNGIIEKTAWTFANTWKTKSNCPDVTNIVREPCSLSTEKEQYAKHWCSQLSDPKGVFSLCHPVVHPEEYKLNCIYDTCACEKSEDCLCAALSAYVHACAIEGVSLTGWRNNTCQKYTNDCPPTFVYDYKMTSCGRTCRSLSQSGLTCGVDFTELDGCGCAEGTYLNEKNECVSPLQCSCYAGDTVVYPEQVTTLSNGEICRVLLNTLSFSACTSPMVFLNCSNAKPGEKGSECQKSCQTLNKQCISTQCISGCVCPDGLLSDNNGGCVKQEDCPCPYNGEYYKHGQSVKVDCNTCTCNSSNWECTDHDCGGTCTIYGAGNYITFDESRFAFSGGCSYIFTQDYCGGENGTFMVLTESIPCENAESVCSFDITLYLGNTEIRLKDENIRVIKQTNGEEIPYQVHTMGLYLVIEAKNGLIVIWNKKTTLMIKLRSTFKGKVCGLCGNFDGNIKNDFTTRNKEVVVDPLIFGNSWQVSSSCSSAQTPKDACTLYSYRQAWAIKHCSIIKGTVFDTCHSKVDPQQYFDACVRDTCACNSGGDCECFCSAVAAYAAACNEAGVCVKWRTPNICPVFCDYYNPDGECEWHYKPCGSSCMKTCKNPSGICYNQLPALEGCYPTCPREKPYLDEVTMKCMPPNECGCYDDGGKHYNEGDSMPSKKNYLGQNVKCNPQDGLICHNKDQDPPGVCYNYEIRVWCCRDICVPSSTTMEKNITTIGTTTEKTTRAPPTTTATGSTPTITTIKQPPTTTTTITPPTKTTTVSPPTTTTGSTATTTTGSPPTTHTTVSPPTTTTTVTPPTTTTTITPPTTTTTITPPTTTTTASTPTITTGSPPTTTTTVSPPTITTTEQPPTTTPFTKTVNCFDCKWSPWSDKSYPEQTPYVGGEYEKISKITDPDLSVCRNSLDIQCRAVLLPNTPLEDLGQNVKCNPQDGLICHNKDQDPPGVCYNYEIRVWCCRDICVPSSTTMEKNITTIGTTTEKTTRAPPTTTATGSTPTITTTKQPPTTTTTITPSTKTTTVSPPTTTTGSTATTTTGSPPTTHTTVSPPTTTTTVTPPTTTTTITPPTTTTTITPPTTTTTASTPT</sequence>
<dbReference type="SMART" id="SM00215">
    <property type="entry name" value="VWC_out"/>
    <property type="match status" value="2"/>
</dbReference>
<feature type="domain" description="VWFD" evidence="11">
    <location>
        <begin position="30"/>
        <end position="214"/>
    </location>
</feature>
<dbReference type="STRING" id="8128.ENSONIP00000019637"/>
<comment type="subunit">
    <text evidence="8">Homomultimer; disulfide-linked. The N- and C-terminus mediate their assembly into higher order structures to form filaments. The CTCK domains of two polypeptides associate in the endoplasmic reticulum to generate intermolecularly disulfide-bonded dimers. These dimers progress to the Golgi apparatus, which is a more acidic environment than the endoplasmic reticulum. Under acidic conditions, the N-termini form non-covalent intermolecular interactions that juxtapose assemblies from different CTCK-linked dimers to produce long, disulfide-linked polymers that remain highly compact until secretion.</text>
</comment>
<evidence type="ECO:0000256" key="9">
    <source>
        <dbReference type="SAM" id="MobiDB-lite"/>
    </source>
</evidence>
<dbReference type="InParanoid" id="I3KEU2"/>
<dbReference type="PANTHER" id="PTHR11339:SF408">
    <property type="entry name" value="MUCIN-5B"/>
    <property type="match status" value="1"/>
</dbReference>
<feature type="region of interest" description="Disordered" evidence="9">
    <location>
        <begin position="1143"/>
        <end position="1277"/>
    </location>
</feature>
<dbReference type="FunFam" id="2.10.25.10:FF:000414">
    <property type="entry name" value="von Willebrand factor"/>
    <property type="match status" value="1"/>
</dbReference>
<feature type="domain" description="VWFD" evidence="11">
    <location>
        <begin position="738"/>
        <end position="906"/>
    </location>
</feature>
<evidence type="ECO:0000256" key="6">
    <source>
        <dbReference type="ARBA" id="ARBA00023157"/>
    </source>
</evidence>
<dbReference type="Pfam" id="PF25962">
    <property type="entry name" value="TIL_OTOGL_Mucin"/>
    <property type="match status" value="1"/>
</dbReference>
<dbReference type="InterPro" id="IPR014853">
    <property type="entry name" value="VWF/SSPO/ZAN-like_Cys-rich_dom"/>
</dbReference>
<dbReference type="Proteomes" id="UP000005207">
    <property type="component" value="Linkage group LG7"/>
</dbReference>
<keyword evidence="6" id="KW-1015">Disulfide bond</keyword>
<dbReference type="Pfam" id="PF23244">
    <property type="entry name" value="VWF"/>
    <property type="match status" value="1"/>
</dbReference>
<keyword evidence="7" id="KW-0325">Glycoprotein</keyword>
<dbReference type="Ensembl" id="ENSONIT00000019654.2">
    <property type="protein sequence ID" value="ENSONIP00000019637.2"/>
    <property type="gene ID" value="ENSONIG00000015606.2"/>
</dbReference>
<proteinExistence type="predicted"/>
<keyword evidence="4" id="KW-0677">Repeat</keyword>
<dbReference type="InterPro" id="IPR002919">
    <property type="entry name" value="TIL_dom"/>
</dbReference>
<reference evidence="12" key="2">
    <citation type="submission" date="2025-08" db="UniProtKB">
        <authorList>
            <consortium name="Ensembl"/>
        </authorList>
    </citation>
    <scope>IDENTIFICATION</scope>
</reference>
<dbReference type="GO" id="GO:0031012">
    <property type="term" value="C:extracellular matrix"/>
    <property type="evidence" value="ECO:0007669"/>
    <property type="project" value="TreeGrafter"/>
</dbReference>
<evidence type="ECO:0000313" key="12">
    <source>
        <dbReference type="Ensembl" id="ENSONIP00000019637.2"/>
    </source>
</evidence>
<dbReference type="SUPFAM" id="SSF57567">
    <property type="entry name" value="Serine protease inhibitors"/>
    <property type="match status" value="3"/>
</dbReference>
<dbReference type="Pfam" id="PF01826">
    <property type="entry name" value="TIL"/>
    <property type="match status" value="2"/>
</dbReference>
<dbReference type="eggNOG" id="KOG1216">
    <property type="taxonomic scope" value="Eukaryota"/>
</dbReference>
<evidence type="ECO:0000256" key="8">
    <source>
        <dbReference type="ARBA" id="ARBA00063950"/>
    </source>
</evidence>
<dbReference type="Gene3D" id="2.10.25.10">
    <property type="entry name" value="Laminin"/>
    <property type="match status" value="3"/>
</dbReference>
<name>I3KEU2_ORENI</name>
<reference evidence="12" key="3">
    <citation type="submission" date="2025-09" db="UniProtKB">
        <authorList>
            <consortium name="Ensembl"/>
        </authorList>
    </citation>
    <scope>IDENTIFICATION</scope>
</reference>
<feature type="signal peptide" evidence="10">
    <location>
        <begin position="1"/>
        <end position="19"/>
    </location>
</feature>
<dbReference type="FunFam" id="2.10.25.10:FF:000674">
    <property type="entry name" value="Mucin-2"/>
    <property type="match status" value="1"/>
</dbReference>
<dbReference type="GeneTree" id="ENSGT00940000156076"/>
<feature type="domain" description="VWFD" evidence="11">
    <location>
        <begin position="294"/>
        <end position="450"/>
    </location>
</feature>
<evidence type="ECO:0000256" key="3">
    <source>
        <dbReference type="ARBA" id="ARBA00022729"/>
    </source>
</evidence>
<dbReference type="InterPro" id="IPR058753">
    <property type="entry name" value="TIL_OTOGL_Mucin"/>
</dbReference>
<comment type="subcellular location">
    <subcellularLocation>
        <location evidence="1">Secreted</location>
    </subcellularLocation>
</comment>
<evidence type="ECO:0000259" key="11">
    <source>
        <dbReference type="PROSITE" id="PS51233"/>
    </source>
</evidence>
<evidence type="ECO:0000256" key="7">
    <source>
        <dbReference type="ARBA" id="ARBA00023180"/>
    </source>
</evidence>
<dbReference type="Pfam" id="PF13330">
    <property type="entry name" value="Mucin2_WxxW"/>
    <property type="match status" value="2"/>
</dbReference>
<protein>
    <recommendedName>
        <fullName evidence="11">VWFD domain-containing protein</fullName>
    </recommendedName>
</protein>
<keyword evidence="13" id="KW-1185">Reference proteome</keyword>
<organism evidence="12 13">
    <name type="scientific">Oreochromis niloticus</name>
    <name type="common">Nile tilapia</name>
    <name type="synonym">Tilapia nilotica</name>
    <dbReference type="NCBI Taxonomy" id="8128"/>
    <lineage>
        <taxon>Eukaryota</taxon>
        <taxon>Metazoa</taxon>
        <taxon>Chordata</taxon>
        <taxon>Craniata</taxon>
        <taxon>Vertebrata</taxon>
        <taxon>Euteleostomi</taxon>
        <taxon>Actinopterygii</taxon>
        <taxon>Neopterygii</taxon>
        <taxon>Teleostei</taxon>
        <taxon>Neoteleostei</taxon>
        <taxon>Acanthomorphata</taxon>
        <taxon>Ovalentaria</taxon>
        <taxon>Cichlomorphae</taxon>
        <taxon>Cichliformes</taxon>
        <taxon>Cichlidae</taxon>
        <taxon>African cichlids</taxon>
        <taxon>Pseudocrenilabrinae</taxon>
        <taxon>Oreochromini</taxon>
        <taxon>Oreochromis</taxon>
    </lineage>
</organism>
<dbReference type="InterPro" id="IPR025155">
    <property type="entry name" value="WxxW_domain"/>
</dbReference>
<dbReference type="InterPro" id="IPR036084">
    <property type="entry name" value="Ser_inhib-like_sf"/>
</dbReference>
<evidence type="ECO:0000256" key="5">
    <source>
        <dbReference type="ARBA" id="ARBA00023008"/>
    </source>
</evidence>
<reference evidence="13" key="1">
    <citation type="submission" date="2012-01" db="EMBL/GenBank/DDBJ databases">
        <title>The Genome Sequence of Oreochromis niloticus (Nile Tilapia).</title>
        <authorList>
            <consortium name="Broad Institute Genome Assembly Team"/>
            <consortium name="Broad Institute Sequencing Platform"/>
            <person name="Di Palma F."/>
            <person name="Johnson J."/>
            <person name="Lander E.S."/>
            <person name="Lindblad-Toh K."/>
        </authorList>
    </citation>
    <scope>NUCLEOTIDE SEQUENCE [LARGE SCALE GENOMIC DNA]</scope>
</reference>
<dbReference type="PROSITE" id="PS51233">
    <property type="entry name" value="VWFD"/>
    <property type="match status" value="3"/>
</dbReference>
<dbReference type="PANTHER" id="PTHR11339">
    <property type="entry name" value="EXTRACELLULAR MATRIX GLYCOPROTEIN RELATED"/>
    <property type="match status" value="1"/>
</dbReference>
<dbReference type="CDD" id="cd19941">
    <property type="entry name" value="TIL"/>
    <property type="match status" value="3"/>
</dbReference>
<dbReference type="OMA" id="GQNVKCN"/>
<dbReference type="InterPro" id="IPR001007">
    <property type="entry name" value="VWF_dom"/>
</dbReference>
<dbReference type="Pfam" id="PF00094">
    <property type="entry name" value="VWD"/>
    <property type="match status" value="3"/>
</dbReference>
<feature type="region of interest" description="Disordered" evidence="9">
    <location>
        <begin position="1401"/>
        <end position="1508"/>
    </location>
</feature>
<dbReference type="SMART" id="SM00216">
    <property type="entry name" value="VWD"/>
    <property type="match status" value="3"/>
</dbReference>
<keyword evidence="5" id="KW-0186">Copper</keyword>
<evidence type="ECO:0000256" key="10">
    <source>
        <dbReference type="SAM" id="SignalP"/>
    </source>
</evidence>
<dbReference type="FunFam" id="2.10.25.10:FF:000153">
    <property type="entry name" value="MUC5B isoform 1"/>
    <property type="match status" value="1"/>
</dbReference>
<dbReference type="HOGENOM" id="CLU_000076_3_0_1"/>
<feature type="chain" id="PRO_5025431065" description="VWFD domain-containing protein" evidence="10">
    <location>
        <begin position="20"/>
        <end position="1508"/>
    </location>
</feature>
<dbReference type="Gene3D" id="2.10.70.10">
    <property type="entry name" value="Complement Module, domain 1"/>
    <property type="match status" value="1"/>
</dbReference>
<dbReference type="InterPro" id="IPR050780">
    <property type="entry name" value="Mucin_vWF_Thrombospondin_sf"/>
</dbReference>
<evidence type="ECO:0000313" key="13">
    <source>
        <dbReference type="Proteomes" id="UP000005207"/>
    </source>
</evidence>
<accession>I3KEU2</accession>
<dbReference type="Pfam" id="PF08742">
    <property type="entry name" value="C8"/>
    <property type="match status" value="3"/>
</dbReference>
<evidence type="ECO:0000256" key="1">
    <source>
        <dbReference type="ARBA" id="ARBA00004613"/>
    </source>
</evidence>
<keyword evidence="3 10" id="KW-0732">Signal</keyword>
<evidence type="ECO:0000256" key="2">
    <source>
        <dbReference type="ARBA" id="ARBA00022525"/>
    </source>
</evidence>
<dbReference type="SMART" id="SM00832">
    <property type="entry name" value="C8"/>
    <property type="match status" value="3"/>
</dbReference>
<dbReference type="PRINTS" id="PR01217">
    <property type="entry name" value="PRICHEXTENSN"/>
</dbReference>
<evidence type="ECO:0000256" key="4">
    <source>
        <dbReference type="ARBA" id="ARBA00022737"/>
    </source>
</evidence>